<protein>
    <submittedName>
        <fullName evidence="2">Uncharacterized protein</fullName>
    </submittedName>
</protein>
<feature type="compositionally biased region" description="Gly residues" evidence="1">
    <location>
        <begin position="157"/>
        <end position="167"/>
    </location>
</feature>
<organism evidence="2 3">
    <name type="scientific">Tanacetum coccineum</name>
    <dbReference type="NCBI Taxonomy" id="301880"/>
    <lineage>
        <taxon>Eukaryota</taxon>
        <taxon>Viridiplantae</taxon>
        <taxon>Streptophyta</taxon>
        <taxon>Embryophyta</taxon>
        <taxon>Tracheophyta</taxon>
        <taxon>Spermatophyta</taxon>
        <taxon>Magnoliopsida</taxon>
        <taxon>eudicotyledons</taxon>
        <taxon>Gunneridae</taxon>
        <taxon>Pentapetalae</taxon>
        <taxon>asterids</taxon>
        <taxon>campanulids</taxon>
        <taxon>Asterales</taxon>
        <taxon>Asteraceae</taxon>
        <taxon>Asteroideae</taxon>
        <taxon>Anthemideae</taxon>
        <taxon>Anthemidinae</taxon>
        <taxon>Tanacetum</taxon>
    </lineage>
</organism>
<accession>A0ABQ4XMJ5</accession>
<proteinExistence type="predicted"/>
<sequence>MKKEDALFFVKHECCVCSEHQLWNHGDEATVEEIRKRTLESNKSKSNKVVGSSVVNLVETEVDPNKKSKLTYWKCVKNGHSKKDHKGVKTELLMERISKLHKKVLIVCMVNDSPIDFCYSVNLESADHERKLADETEEMKQQVASAKPRNNDEEVDGGGGGLTLPLF</sequence>
<dbReference type="Proteomes" id="UP001151760">
    <property type="component" value="Unassembled WGS sequence"/>
</dbReference>
<feature type="region of interest" description="Disordered" evidence="1">
    <location>
        <begin position="137"/>
        <end position="167"/>
    </location>
</feature>
<evidence type="ECO:0000313" key="3">
    <source>
        <dbReference type="Proteomes" id="UP001151760"/>
    </source>
</evidence>
<name>A0ABQ4XMJ5_9ASTR</name>
<evidence type="ECO:0000256" key="1">
    <source>
        <dbReference type="SAM" id="MobiDB-lite"/>
    </source>
</evidence>
<keyword evidence="3" id="KW-1185">Reference proteome</keyword>
<gene>
    <name evidence="2" type="ORF">Tco_0681158</name>
</gene>
<comment type="caution">
    <text evidence="2">The sequence shown here is derived from an EMBL/GenBank/DDBJ whole genome shotgun (WGS) entry which is preliminary data.</text>
</comment>
<evidence type="ECO:0000313" key="2">
    <source>
        <dbReference type="EMBL" id="GJS66594.1"/>
    </source>
</evidence>
<reference evidence="2" key="1">
    <citation type="journal article" date="2022" name="Int. J. Mol. Sci.">
        <title>Draft Genome of Tanacetum Coccineum: Genomic Comparison of Closely Related Tanacetum-Family Plants.</title>
        <authorList>
            <person name="Yamashiro T."/>
            <person name="Shiraishi A."/>
            <person name="Nakayama K."/>
            <person name="Satake H."/>
        </authorList>
    </citation>
    <scope>NUCLEOTIDE SEQUENCE</scope>
</reference>
<reference evidence="2" key="2">
    <citation type="submission" date="2022-01" db="EMBL/GenBank/DDBJ databases">
        <authorList>
            <person name="Yamashiro T."/>
            <person name="Shiraishi A."/>
            <person name="Satake H."/>
            <person name="Nakayama K."/>
        </authorList>
    </citation>
    <scope>NUCLEOTIDE SEQUENCE</scope>
</reference>
<dbReference type="EMBL" id="BQNB010009660">
    <property type="protein sequence ID" value="GJS66594.1"/>
    <property type="molecule type" value="Genomic_DNA"/>
</dbReference>